<gene>
    <name evidence="7" type="ORF">B4U80_13590</name>
</gene>
<keyword evidence="2 4" id="KW-0863">Zinc-finger</keyword>
<protein>
    <submittedName>
        <fullName evidence="7">Dentin sialophosphoprotein-like protein</fullName>
    </submittedName>
</protein>
<keyword evidence="5" id="KW-1133">Transmembrane helix</keyword>
<dbReference type="PROSITE" id="PS50089">
    <property type="entry name" value="ZF_RING_2"/>
    <property type="match status" value="1"/>
</dbReference>
<organism evidence="7 8">
    <name type="scientific">Leptotrombidium deliense</name>
    <dbReference type="NCBI Taxonomy" id="299467"/>
    <lineage>
        <taxon>Eukaryota</taxon>
        <taxon>Metazoa</taxon>
        <taxon>Ecdysozoa</taxon>
        <taxon>Arthropoda</taxon>
        <taxon>Chelicerata</taxon>
        <taxon>Arachnida</taxon>
        <taxon>Acari</taxon>
        <taxon>Acariformes</taxon>
        <taxon>Trombidiformes</taxon>
        <taxon>Prostigmata</taxon>
        <taxon>Anystina</taxon>
        <taxon>Parasitengona</taxon>
        <taxon>Trombiculoidea</taxon>
        <taxon>Trombiculidae</taxon>
        <taxon>Leptotrombidium</taxon>
    </lineage>
</organism>
<evidence type="ECO:0000256" key="4">
    <source>
        <dbReference type="PROSITE-ProRule" id="PRU00175"/>
    </source>
</evidence>
<evidence type="ECO:0000256" key="5">
    <source>
        <dbReference type="SAM" id="Phobius"/>
    </source>
</evidence>
<dbReference type="GO" id="GO:0008270">
    <property type="term" value="F:zinc ion binding"/>
    <property type="evidence" value="ECO:0007669"/>
    <property type="project" value="UniProtKB-KW"/>
</dbReference>
<evidence type="ECO:0000313" key="7">
    <source>
        <dbReference type="EMBL" id="RWS31665.1"/>
    </source>
</evidence>
<dbReference type="Proteomes" id="UP000288716">
    <property type="component" value="Unassembled WGS sequence"/>
</dbReference>
<feature type="transmembrane region" description="Helical" evidence="5">
    <location>
        <begin position="202"/>
        <end position="220"/>
    </location>
</feature>
<dbReference type="OrthoDB" id="9049620at2759"/>
<proteinExistence type="predicted"/>
<evidence type="ECO:0000256" key="3">
    <source>
        <dbReference type="ARBA" id="ARBA00022833"/>
    </source>
</evidence>
<dbReference type="STRING" id="299467.A0A443SVX1"/>
<sequence>MLTTCGHTFCKICIETWIEERRNCPNCLVNVGYYRELVAAPVPLKNIMSKLCIHCDYEEMGCEEVVLLESLKSHSEKCKFKPKPPPVPAQKTFRKIFENVQNAVVNIISHLIPSQTHQHREERNNRHRLIQEINPVQMMINYQLDMVGRRMPERPQRRRVAVNDQSVAMQRYIIAFFAFVFAIVACTTIVISLLLVQVLDNIVSSFILPCCVVFLTLFVITKFVESEPENVPQNRRRVPFD</sequence>
<dbReference type="InterPro" id="IPR001841">
    <property type="entry name" value="Znf_RING"/>
</dbReference>
<dbReference type="Gene3D" id="3.30.40.10">
    <property type="entry name" value="Zinc/RING finger domain, C3HC4 (zinc finger)"/>
    <property type="match status" value="2"/>
</dbReference>
<dbReference type="Pfam" id="PF00097">
    <property type="entry name" value="zf-C3HC4"/>
    <property type="match status" value="1"/>
</dbReference>
<dbReference type="EMBL" id="NCKV01000093">
    <property type="protein sequence ID" value="RWS31665.1"/>
    <property type="molecule type" value="Genomic_DNA"/>
</dbReference>
<dbReference type="InterPro" id="IPR013083">
    <property type="entry name" value="Znf_RING/FYVE/PHD"/>
</dbReference>
<keyword evidence="5" id="KW-0812">Transmembrane</keyword>
<dbReference type="SUPFAM" id="SSF57850">
    <property type="entry name" value="RING/U-box"/>
    <property type="match status" value="1"/>
</dbReference>
<evidence type="ECO:0000313" key="8">
    <source>
        <dbReference type="Proteomes" id="UP000288716"/>
    </source>
</evidence>
<evidence type="ECO:0000256" key="2">
    <source>
        <dbReference type="ARBA" id="ARBA00022771"/>
    </source>
</evidence>
<dbReference type="InterPro" id="IPR018957">
    <property type="entry name" value="Znf_C3HC4_RING-type"/>
</dbReference>
<feature type="transmembrane region" description="Helical" evidence="5">
    <location>
        <begin position="172"/>
        <end position="196"/>
    </location>
</feature>
<dbReference type="PROSITE" id="PS00518">
    <property type="entry name" value="ZF_RING_1"/>
    <property type="match status" value="1"/>
</dbReference>
<dbReference type="InterPro" id="IPR017907">
    <property type="entry name" value="Znf_RING_CS"/>
</dbReference>
<keyword evidence="3" id="KW-0862">Zinc</keyword>
<evidence type="ECO:0000259" key="6">
    <source>
        <dbReference type="PROSITE" id="PS50089"/>
    </source>
</evidence>
<name>A0A443SVX1_9ACAR</name>
<reference evidence="7 8" key="1">
    <citation type="journal article" date="2018" name="Gigascience">
        <title>Genomes of trombidid mites reveal novel predicted allergens and laterally-transferred genes associated with secondary metabolism.</title>
        <authorList>
            <person name="Dong X."/>
            <person name="Chaisiri K."/>
            <person name="Xia D."/>
            <person name="Armstrong S.D."/>
            <person name="Fang Y."/>
            <person name="Donnelly M.J."/>
            <person name="Kadowaki T."/>
            <person name="McGarry J.W."/>
            <person name="Darby A.C."/>
            <person name="Makepeace B.L."/>
        </authorList>
    </citation>
    <scope>NUCLEOTIDE SEQUENCE [LARGE SCALE GENOMIC DNA]</scope>
    <source>
        <strain evidence="7">UoL-UT</strain>
    </source>
</reference>
<dbReference type="SUPFAM" id="SSF49599">
    <property type="entry name" value="TRAF domain-like"/>
    <property type="match status" value="1"/>
</dbReference>
<accession>A0A443SVX1</accession>
<keyword evidence="8" id="KW-1185">Reference proteome</keyword>
<feature type="domain" description="RING-type" evidence="6">
    <location>
        <begin position="1"/>
        <end position="27"/>
    </location>
</feature>
<comment type="caution">
    <text evidence="7">The sequence shown here is derived from an EMBL/GenBank/DDBJ whole genome shotgun (WGS) entry which is preliminary data.</text>
</comment>
<keyword evidence="1" id="KW-0479">Metal-binding</keyword>
<dbReference type="AlphaFoldDB" id="A0A443SVX1"/>
<evidence type="ECO:0000256" key="1">
    <source>
        <dbReference type="ARBA" id="ARBA00022723"/>
    </source>
</evidence>
<dbReference type="VEuPathDB" id="VectorBase:LDEU000376"/>
<keyword evidence="5" id="KW-0472">Membrane</keyword>